<evidence type="ECO:0000313" key="1">
    <source>
        <dbReference type="EMBL" id="ARM76113.1"/>
    </source>
</evidence>
<organism evidence="1 2">
    <name type="scientific">Acidianus manzaensis</name>
    <dbReference type="NCBI Taxonomy" id="282676"/>
    <lineage>
        <taxon>Archaea</taxon>
        <taxon>Thermoproteota</taxon>
        <taxon>Thermoprotei</taxon>
        <taxon>Sulfolobales</taxon>
        <taxon>Sulfolobaceae</taxon>
        <taxon>Acidianus</taxon>
    </lineage>
</organism>
<dbReference type="Proteomes" id="UP000193404">
    <property type="component" value="Chromosome"/>
</dbReference>
<keyword evidence="2" id="KW-1185">Reference proteome</keyword>
<gene>
    <name evidence="1" type="ORF">B6F84_08810</name>
</gene>
<dbReference type="STRING" id="282676.B6F84_08810"/>
<accession>A0A1W6K0P7</accession>
<name>A0A1W6K0P7_9CREN</name>
<sequence>MEITPLFRSEKTLATFELLADLRPHTAAEIAAYVGIDDSREVYPRLKRWATLIDIKKIGIRKNIYRLKDRVVEAVKKGLKISTKAEKVLKKAEKVMKKTMGRELNEEEKAVLEFLINYWKQTGKKWYEGKVEPVVQTIARIKGLDPSDVVSAILSLYQAGLIALWPDADRPKKVAVTKTLLA</sequence>
<proteinExistence type="predicted"/>
<protein>
    <submittedName>
        <fullName evidence="1">Uncharacterized protein</fullName>
    </submittedName>
</protein>
<dbReference type="AlphaFoldDB" id="A0A1W6K0P7"/>
<dbReference type="EMBL" id="CP020477">
    <property type="protein sequence ID" value="ARM76113.1"/>
    <property type="molecule type" value="Genomic_DNA"/>
</dbReference>
<dbReference type="OrthoDB" id="42553at2157"/>
<dbReference type="RefSeq" id="WP_148691896.1">
    <property type="nucleotide sequence ID" value="NZ_CP020477.1"/>
</dbReference>
<reference evidence="1 2" key="1">
    <citation type="submission" date="2017-03" db="EMBL/GenBank/DDBJ databases">
        <title>Sulfur activation and transportation mechanism of thermophilic Archaea Acidianus manzaensis YN-25.</title>
        <authorList>
            <person name="Ma Y."/>
            <person name="Yang Y."/>
            <person name="Xia J."/>
        </authorList>
    </citation>
    <scope>NUCLEOTIDE SEQUENCE [LARGE SCALE GENOMIC DNA]</scope>
    <source>
        <strain evidence="1 2">YN-25</strain>
    </source>
</reference>
<evidence type="ECO:0000313" key="2">
    <source>
        <dbReference type="Proteomes" id="UP000193404"/>
    </source>
</evidence>
<dbReference type="GeneID" id="41591013"/>
<dbReference type="KEGG" id="aman:B6F84_08810"/>